<proteinExistence type="inferred from homology"/>
<evidence type="ECO:0000256" key="6">
    <source>
        <dbReference type="ARBA" id="ARBA00023136"/>
    </source>
</evidence>
<dbReference type="InterPro" id="IPR036284">
    <property type="entry name" value="GGL_sf"/>
</dbReference>
<dbReference type="FunFam" id="4.10.260.10:FF:000001">
    <property type="entry name" value="Guanine nucleotide-binding protein subunit gamma"/>
    <property type="match status" value="1"/>
</dbReference>
<keyword evidence="7 10" id="KW-0807">Transducer</keyword>
<evidence type="ECO:0000313" key="13">
    <source>
        <dbReference type="Proteomes" id="UP000694391"/>
    </source>
</evidence>
<dbReference type="Ensembl" id="ENSCAFT00020003420.1">
    <property type="protein sequence ID" value="ENSCAFP00020002966.1"/>
    <property type="gene ID" value="ENSCAFG00020002485.1"/>
</dbReference>
<comment type="similarity">
    <text evidence="2 10">Belongs to the G protein gamma family.</text>
</comment>
<keyword evidence="9" id="KW-0636">Prenylation</keyword>
<dbReference type="SMART" id="SM00224">
    <property type="entry name" value="GGL"/>
    <property type="match status" value="1"/>
</dbReference>
<dbReference type="GO" id="GO:0007186">
    <property type="term" value="P:G protein-coupled receptor signaling pathway"/>
    <property type="evidence" value="ECO:0007669"/>
    <property type="project" value="InterPro"/>
</dbReference>
<dbReference type="AlphaFoldDB" id="A0A8C0JQF3"/>
<evidence type="ECO:0000256" key="9">
    <source>
        <dbReference type="ARBA" id="ARBA00023289"/>
    </source>
</evidence>
<evidence type="ECO:0000256" key="4">
    <source>
        <dbReference type="ARBA" id="ARBA00022475"/>
    </source>
</evidence>
<feature type="domain" description="G protein gamma" evidence="11">
    <location>
        <begin position="7"/>
        <end position="72"/>
    </location>
</feature>
<evidence type="ECO:0000256" key="3">
    <source>
        <dbReference type="ARBA" id="ARBA00011581"/>
    </source>
</evidence>
<sequence length="72" mass="7780">ITCETSGSSSVTAMKKVVQQLRLEAGLNRVKVSQAAADLKQFCLQNAQHDPLQTGVSSSTNPFRPQKVCSFL</sequence>
<dbReference type="SMART" id="SM01224">
    <property type="entry name" value="G_gamma"/>
    <property type="match status" value="1"/>
</dbReference>
<dbReference type="GeneTree" id="ENSGT01100000263525"/>
<keyword evidence="5" id="KW-0488">Methylation</keyword>
<dbReference type="CDD" id="cd00068">
    <property type="entry name" value="GGL"/>
    <property type="match status" value="1"/>
</dbReference>
<reference evidence="12" key="1">
    <citation type="submission" date="2025-08" db="UniProtKB">
        <authorList>
            <consortium name="Ensembl"/>
        </authorList>
    </citation>
    <scope>IDENTIFICATION</scope>
</reference>
<accession>A0A8C0JQF3</accession>
<keyword evidence="13" id="KW-1185">Reference proteome</keyword>
<keyword evidence="8 10" id="KW-0449">Lipoprotein</keyword>
<comment type="subunit">
    <text evidence="3">G proteins are composed of 3 units, alpha, beta and gamma.</text>
</comment>
<evidence type="ECO:0000256" key="7">
    <source>
        <dbReference type="ARBA" id="ARBA00023224"/>
    </source>
</evidence>
<organism evidence="12 13">
    <name type="scientific">Canis lupus dingo</name>
    <name type="common">dingo</name>
    <dbReference type="NCBI Taxonomy" id="286419"/>
    <lineage>
        <taxon>Eukaryota</taxon>
        <taxon>Metazoa</taxon>
        <taxon>Chordata</taxon>
        <taxon>Craniata</taxon>
        <taxon>Vertebrata</taxon>
        <taxon>Euteleostomi</taxon>
        <taxon>Mammalia</taxon>
        <taxon>Eutheria</taxon>
        <taxon>Laurasiatheria</taxon>
        <taxon>Carnivora</taxon>
        <taxon>Caniformia</taxon>
        <taxon>Canidae</taxon>
        <taxon>Canis</taxon>
    </lineage>
</organism>
<protein>
    <recommendedName>
        <fullName evidence="10">Guanine nucleotide-binding protein subunit gamma</fullName>
    </recommendedName>
</protein>
<dbReference type="Proteomes" id="UP000694391">
    <property type="component" value="Unplaced"/>
</dbReference>
<dbReference type="InterPro" id="IPR015898">
    <property type="entry name" value="G-protein_gamma-like_dom"/>
</dbReference>
<comment type="function">
    <text evidence="10">Guanine nucleotide-binding proteins (G proteins) are involved as a modulator or transducer in various transmembrane signaling systems. The beta and gamma chains are required for the GTPase activity, for replacement of GDP by GTP, and for G protein-effector interaction.</text>
</comment>
<dbReference type="GO" id="GO:0031681">
    <property type="term" value="F:G-protein beta-subunit binding"/>
    <property type="evidence" value="ECO:0007669"/>
    <property type="project" value="InterPro"/>
</dbReference>
<evidence type="ECO:0000313" key="12">
    <source>
        <dbReference type="Ensembl" id="ENSCAFP00020002966.1"/>
    </source>
</evidence>
<dbReference type="PROSITE" id="PS50058">
    <property type="entry name" value="G_PROTEIN_GAMMA"/>
    <property type="match status" value="1"/>
</dbReference>
<reference evidence="12" key="2">
    <citation type="submission" date="2025-09" db="UniProtKB">
        <authorList>
            <consortium name="Ensembl"/>
        </authorList>
    </citation>
    <scope>IDENTIFICATION</scope>
</reference>
<evidence type="ECO:0000256" key="8">
    <source>
        <dbReference type="ARBA" id="ARBA00023288"/>
    </source>
</evidence>
<evidence type="ECO:0000256" key="10">
    <source>
        <dbReference type="RuleBase" id="RU004973"/>
    </source>
</evidence>
<evidence type="ECO:0000256" key="1">
    <source>
        <dbReference type="ARBA" id="ARBA00004342"/>
    </source>
</evidence>
<dbReference type="Gene3D" id="4.10.260.10">
    <property type="entry name" value="Transducin (heterotrimeric G protein), gamma chain"/>
    <property type="match status" value="1"/>
</dbReference>
<dbReference type="SUPFAM" id="SSF48670">
    <property type="entry name" value="Transducin (heterotrimeric G protein), gamma chain"/>
    <property type="match status" value="1"/>
</dbReference>
<comment type="subunit">
    <text evidence="10">G proteins are composed of 3 units; alpha, beta and gamma.</text>
</comment>
<keyword evidence="4 10" id="KW-1003">Cell membrane</keyword>
<dbReference type="InterPro" id="IPR001770">
    <property type="entry name" value="G-protein_gamma"/>
</dbReference>
<dbReference type="PANTHER" id="PTHR13809">
    <property type="entry name" value="GUANINE NUCLEOTIDE-BINDING PROTEIN GAMMA SUBUNIT"/>
    <property type="match status" value="1"/>
</dbReference>
<dbReference type="PRINTS" id="PR00321">
    <property type="entry name" value="GPROTEING"/>
</dbReference>
<keyword evidence="6 10" id="KW-0472">Membrane</keyword>
<name>A0A8C0JQF3_CANLU</name>
<evidence type="ECO:0000259" key="11">
    <source>
        <dbReference type="PROSITE" id="PS50058"/>
    </source>
</evidence>
<evidence type="ECO:0000256" key="2">
    <source>
        <dbReference type="ARBA" id="ARBA00007431"/>
    </source>
</evidence>
<comment type="subcellular location">
    <subcellularLocation>
        <location evidence="1 10">Cell membrane</location>
        <topology evidence="1 10">Lipid-anchor</topology>
        <orientation evidence="1 10">Cytoplasmic side</orientation>
    </subcellularLocation>
</comment>
<dbReference type="Pfam" id="PF00631">
    <property type="entry name" value="G-gamma"/>
    <property type="match status" value="1"/>
</dbReference>
<evidence type="ECO:0000256" key="5">
    <source>
        <dbReference type="ARBA" id="ARBA00022481"/>
    </source>
</evidence>
<dbReference type="GO" id="GO:0005834">
    <property type="term" value="C:heterotrimeric G-protein complex"/>
    <property type="evidence" value="ECO:0007669"/>
    <property type="project" value="InterPro"/>
</dbReference>